<dbReference type="Gramene" id="OGLUM03G10580.3">
    <property type="protein sequence ID" value="OGLUM03G10580.3"/>
    <property type="gene ID" value="OGLUM03G10580"/>
</dbReference>
<dbReference type="PANTHER" id="PTHR12300:SF98">
    <property type="entry name" value="HVA22-LIKE PROTEIN"/>
    <property type="match status" value="1"/>
</dbReference>
<evidence type="ECO:0000313" key="4">
    <source>
        <dbReference type="Proteomes" id="UP000026961"/>
    </source>
</evidence>
<feature type="compositionally biased region" description="Polar residues" evidence="2">
    <location>
        <begin position="1"/>
        <end position="10"/>
    </location>
</feature>
<dbReference type="GO" id="GO:0016020">
    <property type="term" value="C:membrane"/>
    <property type="evidence" value="ECO:0007669"/>
    <property type="project" value="UniProtKB-SubCell"/>
</dbReference>
<dbReference type="Pfam" id="PF03134">
    <property type="entry name" value="TB2_DP1_HVA22"/>
    <property type="match status" value="1"/>
</dbReference>
<keyword evidence="4" id="KW-1185">Reference proteome</keyword>
<dbReference type="Proteomes" id="UP000026961">
    <property type="component" value="Chromosome 3"/>
</dbReference>
<proteinExistence type="inferred from homology"/>
<feature type="region of interest" description="Disordered" evidence="2">
    <location>
        <begin position="1"/>
        <end position="87"/>
    </location>
</feature>
<evidence type="ECO:0000313" key="3">
    <source>
        <dbReference type="EnsemblPlants" id="OGLUM03G10580.3"/>
    </source>
</evidence>
<dbReference type="InterPro" id="IPR004345">
    <property type="entry name" value="TB2_DP1_HVA22"/>
</dbReference>
<sequence length="376" mass="41016">MMIHRQSLQHNHTEGEEKPKPDDDSTVASGGKEGVRLVGARADGGRARLFSGSLSSPPPHLGKTTTALPLSRDRGGRDSVEGEGTGEGGELLTISLRPLRFAAPRRIHLQKRTSEKMIGGFLSRVLLLAFGYAYPAYECYKTVELNKPEIEQLIFWCQYWILVALMTVMERFGDFTISWLPFYSEAKLMFFIYLWYPKTKEPQQPKQQQAPVQQQPTQKQAPTVLRRSASIAARQAAMAQQSQDAKTVPSSPKIKRQASTKAAPVASTKLTGAAAPSTPKSDADAPKKNEAAPASLQVPTPATKADVPASEPSAPVPEAEEADKMAIDEADDAVEGTEEGDPVPGETVEERPMEETIRVTRAKLRRRTASEDPAGN</sequence>
<reference evidence="3" key="2">
    <citation type="submission" date="2018-05" db="EMBL/GenBank/DDBJ databases">
        <title>OgluRS3 (Oryza glumaepatula Reference Sequence Version 3).</title>
        <authorList>
            <person name="Zhang J."/>
            <person name="Kudrna D."/>
            <person name="Lee S."/>
            <person name="Talag J."/>
            <person name="Welchert J."/>
            <person name="Wing R.A."/>
        </authorList>
    </citation>
    <scope>NUCLEOTIDE SEQUENCE [LARGE SCALE GENOMIC DNA]</scope>
</reference>
<feature type="compositionally biased region" description="Low complexity" evidence="2">
    <location>
        <begin position="204"/>
        <end position="245"/>
    </location>
</feature>
<feature type="compositionally biased region" description="Acidic residues" evidence="2">
    <location>
        <begin position="328"/>
        <end position="341"/>
    </location>
</feature>
<reference evidence="3" key="1">
    <citation type="submission" date="2015-04" db="UniProtKB">
        <authorList>
            <consortium name="EnsemblPlants"/>
        </authorList>
    </citation>
    <scope>IDENTIFICATION</scope>
</reference>
<protein>
    <recommendedName>
        <fullName evidence="1">HVA22-like protein</fullName>
    </recommendedName>
</protein>
<evidence type="ECO:0000256" key="1">
    <source>
        <dbReference type="RuleBase" id="RU362006"/>
    </source>
</evidence>
<dbReference type="PANTHER" id="PTHR12300">
    <property type="entry name" value="HVA22-LIKE PROTEINS"/>
    <property type="match status" value="1"/>
</dbReference>
<feature type="compositionally biased region" description="Basic and acidic residues" evidence="2">
    <location>
        <begin position="348"/>
        <end position="358"/>
    </location>
</feature>
<accession>A0A0D9Z4Q5</accession>
<feature type="region of interest" description="Disordered" evidence="2">
    <location>
        <begin position="204"/>
        <end position="376"/>
    </location>
</feature>
<name>A0A0D9Z4Q5_9ORYZ</name>
<feature type="compositionally biased region" description="Basic and acidic residues" evidence="2">
    <location>
        <begin position="11"/>
        <end position="23"/>
    </location>
</feature>
<dbReference type="AlphaFoldDB" id="A0A0D9Z4Q5"/>
<organism evidence="3">
    <name type="scientific">Oryza glumipatula</name>
    <dbReference type="NCBI Taxonomy" id="40148"/>
    <lineage>
        <taxon>Eukaryota</taxon>
        <taxon>Viridiplantae</taxon>
        <taxon>Streptophyta</taxon>
        <taxon>Embryophyta</taxon>
        <taxon>Tracheophyta</taxon>
        <taxon>Spermatophyta</taxon>
        <taxon>Magnoliopsida</taxon>
        <taxon>Liliopsida</taxon>
        <taxon>Poales</taxon>
        <taxon>Poaceae</taxon>
        <taxon>BOP clade</taxon>
        <taxon>Oryzoideae</taxon>
        <taxon>Oryzeae</taxon>
        <taxon>Oryzinae</taxon>
        <taxon>Oryza</taxon>
    </lineage>
</organism>
<dbReference type="EnsemblPlants" id="OGLUM03G10580.3">
    <property type="protein sequence ID" value="OGLUM03G10580.3"/>
    <property type="gene ID" value="OGLUM03G10580"/>
</dbReference>
<comment type="subcellular location">
    <subcellularLocation>
        <location evidence="1">Membrane</location>
        <topology evidence="1">Multi-pass membrane protein</topology>
    </subcellularLocation>
</comment>
<comment type="similarity">
    <text evidence="1">Belongs to the DP1 family.</text>
</comment>
<feature type="compositionally biased region" description="Low complexity" evidence="2">
    <location>
        <begin position="307"/>
        <end position="317"/>
    </location>
</feature>
<evidence type="ECO:0000256" key="2">
    <source>
        <dbReference type="SAM" id="MobiDB-lite"/>
    </source>
</evidence>
<feature type="compositionally biased region" description="Basic and acidic residues" evidence="2">
    <location>
        <begin position="71"/>
        <end position="80"/>
    </location>
</feature>
<feature type="compositionally biased region" description="Basic and acidic residues" evidence="2">
    <location>
        <begin position="281"/>
        <end position="290"/>
    </location>
</feature>